<name>A0ABS5EM74_9PROT</name>
<dbReference type="EMBL" id="JAAEDI010000024">
    <property type="protein sequence ID" value="MBR0652112.1"/>
    <property type="molecule type" value="Genomic_DNA"/>
</dbReference>
<dbReference type="Proteomes" id="UP000698752">
    <property type="component" value="Unassembled WGS sequence"/>
</dbReference>
<evidence type="ECO:0000313" key="2">
    <source>
        <dbReference type="Proteomes" id="UP000698752"/>
    </source>
</evidence>
<proteinExistence type="predicted"/>
<gene>
    <name evidence="1" type="ORF">GXW78_20825</name>
</gene>
<reference evidence="2" key="1">
    <citation type="journal article" date="2021" name="Syst. Appl. Microbiol.">
        <title>Roseomonas hellenica sp. nov., isolated from roots of wild-growing Alkanna tinctoria.</title>
        <authorList>
            <person name="Rat A."/>
            <person name="Naranjo H.D."/>
            <person name="Lebbe L."/>
            <person name="Cnockaert M."/>
            <person name="Krigas N."/>
            <person name="Grigoriadou K."/>
            <person name="Maloupa E."/>
            <person name="Willems A."/>
        </authorList>
    </citation>
    <scope>NUCLEOTIDE SEQUENCE [LARGE SCALE GENOMIC DNA]</scope>
    <source>
        <strain evidence="2">LMG 31159</strain>
    </source>
</reference>
<keyword evidence="2" id="KW-1185">Reference proteome</keyword>
<sequence length="1060" mass="116326">MVRFRSVNLREDLLDPRRLAHYQPTRRSAPVVRAVLESGARMVIAAYGSGKSLAAGVGCLLVSNGDKTVLRDVVAKMGSVDPDLAIAAERRTKQRDRGRIIVLSGHVRDLPGALCEAVGAKKGRGIEAALDALEALDGADRIAIVWDEFGRHLEGIVNEGRSRELDAVQRLAEWAVRAREPSASLTLLLHQNLLAYATVLNQTSRNEWRKIEGRFEQIRFVEDSQELYGLAATVISERRPDGVRPPKEAVLRRAARGAIAAGWFDGMSDEGHVAALLGRAYPVSAAALHVLPRLVARIGQNERSLFGFIDSANLSRSIGMEEVYQGISDSMRSDVGIGGSHRRWVETETARSRAADDVEREALAAACLLQMGVDGERRRLARATLETAVSSHGGVSADRAAQAVEALIARKLLLHRKLNDDVSIWHGADVDLASRVRDERARRMEGFDLLSFLEAQHPAPFVRPTGHNLKFGTARYVTGRYVRASDVGAGASPPAADHGRSEWGQVYYVLADSAEELDRARRRVEAGWPGSDCALVVLPSEPISVLEAALEIDALVALQADSSLEAEDPLVRQELTELLAVARRQLAVLLHRLTTDRPTAAEWWRAGERLRVNRDYPGGVAASSLLDALYPRTPRIVNDQLMRNRLSRQMETARIRVLTRILERGGSPRFGYREEELTSAEGSVLKTVLEETGLYSSESDAGRFAAPEDLRDPGLRAAWAIVAEFFRSPGRKSLADIVSTLSAPPIGLPAGVLPLLVVAGFKAFGRAVSLRVDGAYPSDVLGFDASRMFLDPQRVEVEVHPSDEETRRYLSELAYIFSHRTPGPMDDAVRFAADALSAWRRSLSDGVRRSRRHTDDGRKLLSLLADIDDPPRLILSALPEAFGNLHKGGRFASALRVAEKARADVDRLVEGYTREAVEVVADVLSLRRSDDPVAGVQTWVRCFDVPSLLRREDLTMIDKAVLRTALDTTNGRYTAESLARAVSSVLLQRGIDRWEDGTASQLRKALRECRVRIEDAALSDLTPGGDLEEVINARIEALQAQLRKIRENAAPMQLAAGGTR</sequence>
<accession>A0ABS5EM74</accession>
<evidence type="ECO:0000313" key="1">
    <source>
        <dbReference type="EMBL" id="MBR0652112.1"/>
    </source>
</evidence>
<evidence type="ECO:0008006" key="3">
    <source>
        <dbReference type="Google" id="ProtNLM"/>
    </source>
</evidence>
<organism evidence="1 2">
    <name type="scientific">Neoroseomonas terrae</name>
    <dbReference type="NCBI Taxonomy" id="424799"/>
    <lineage>
        <taxon>Bacteria</taxon>
        <taxon>Pseudomonadati</taxon>
        <taxon>Pseudomonadota</taxon>
        <taxon>Alphaproteobacteria</taxon>
        <taxon>Acetobacterales</taxon>
        <taxon>Acetobacteraceae</taxon>
        <taxon>Neoroseomonas</taxon>
    </lineage>
</organism>
<protein>
    <recommendedName>
        <fullName evidence="3">ATP-binding protein</fullName>
    </recommendedName>
</protein>
<comment type="caution">
    <text evidence="1">The sequence shown here is derived from an EMBL/GenBank/DDBJ whole genome shotgun (WGS) entry which is preliminary data.</text>
</comment>